<keyword evidence="2" id="KW-1185">Reference proteome</keyword>
<dbReference type="Proteomes" id="UP001595776">
    <property type="component" value="Unassembled WGS sequence"/>
</dbReference>
<dbReference type="EMBL" id="JBHSCR010000035">
    <property type="protein sequence ID" value="MFC4349637.1"/>
    <property type="molecule type" value="Genomic_DNA"/>
</dbReference>
<sequence length="62" mass="6942">MNNTINNEGLHRLVAHELKRMHPTSRQEAYDKMIGRLGVYDRQGDVIEAGVRAYFDGAAAAL</sequence>
<gene>
    <name evidence="1" type="ORF">ACFO5Q_17435</name>
</gene>
<organism evidence="1 2">
    <name type="scientific">Kordiimonas lipolytica</name>
    <dbReference type="NCBI Taxonomy" id="1662421"/>
    <lineage>
        <taxon>Bacteria</taxon>
        <taxon>Pseudomonadati</taxon>
        <taxon>Pseudomonadota</taxon>
        <taxon>Alphaproteobacteria</taxon>
        <taxon>Kordiimonadales</taxon>
        <taxon>Kordiimonadaceae</taxon>
        <taxon>Kordiimonas</taxon>
    </lineage>
</organism>
<comment type="caution">
    <text evidence="1">The sequence shown here is derived from an EMBL/GenBank/DDBJ whole genome shotgun (WGS) entry which is preliminary data.</text>
</comment>
<name>A0ABV8UEI2_9PROT</name>
<dbReference type="RefSeq" id="WP_068144821.1">
    <property type="nucleotide sequence ID" value="NZ_JBHSCR010000035.1"/>
</dbReference>
<proteinExistence type="predicted"/>
<evidence type="ECO:0000313" key="1">
    <source>
        <dbReference type="EMBL" id="MFC4349637.1"/>
    </source>
</evidence>
<protein>
    <submittedName>
        <fullName evidence="1">Uncharacterized protein</fullName>
    </submittedName>
</protein>
<accession>A0ABV8UEI2</accession>
<reference evidence="2" key="1">
    <citation type="journal article" date="2019" name="Int. J. Syst. Evol. Microbiol.">
        <title>The Global Catalogue of Microorganisms (GCM) 10K type strain sequencing project: providing services to taxonomists for standard genome sequencing and annotation.</title>
        <authorList>
            <consortium name="The Broad Institute Genomics Platform"/>
            <consortium name="The Broad Institute Genome Sequencing Center for Infectious Disease"/>
            <person name="Wu L."/>
            <person name="Ma J."/>
        </authorList>
    </citation>
    <scope>NUCLEOTIDE SEQUENCE [LARGE SCALE GENOMIC DNA]</scope>
    <source>
        <strain evidence="2">CGMCC 1.15304</strain>
    </source>
</reference>
<evidence type="ECO:0000313" key="2">
    <source>
        <dbReference type="Proteomes" id="UP001595776"/>
    </source>
</evidence>